<accession>A0A382E6Y4</accession>
<sequence>VTKVWWNEPSCGAVVDSVSTEGQSPGIELDQPGYQAQEGALASAVRADYGYQLAGGDLEGRLEAEVAHHGVSLDRDGRCFSVPGGRARLGTAHRVGSQRS</sequence>
<name>A0A382E6Y4_9ZZZZ</name>
<dbReference type="AlphaFoldDB" id="A0A382E6Y4"/>
<dbReference type="EMBL" id="UINC01042732">
    <property type="protein sequence ID" value="SVB45751.1"/>
    <property type="molecule type" value="Genomic_DNA"/>
</dbReference>
<gene>
    <name evidence="1" type="ORF">METZ01_LOCUS198605</name>
</gene>
<protein>
    <submittedName>
        <fullName evidence="1">Uncharacterized protein</fullName>
    </submittedName>
</protein>
<evidence type="ECO:0000313" key="1">
    <source>
        <dbReference type="EMBL" id="SVB45751.1"/>
    </source>
</evidence>
<feature type="non-terminal residue" evidence="1">
    <location>
        <position position="100"/>
    </location>
</feature>
<reference evidence="1" key="1">
    <citation type="submission" date="2018-05" db="EMBL/GenBank/DDBJ databases">
        <authorList>
            <person name="Lanie J.A."/>
            <person name="Ng W.-L."/>
            <person name="Kazmierczak K.M."/>
            <person name="Andrzejewski T.M."/>
            <person name="Davidsen T.M."/>
            <person name="Wayne K.J."/>
            <person name="Tettelin H."/>
            <person name="Glass J.I."/>
            <person name="Rusch D."/>
            <person name="Podicherti R."/>
            <person name="Tsui H.-C.T."/>
            <person name="Winkler M.E."/>
        </authorList>
    </citation>
    <scope>NUCLEOTIDE SEQUENCE</scope>
</reference>
<proteinExistence type="predicted"/>
<feature type="non-terminal residue" evidence="1">
    <location>
        <position position="1"/>
    </location>
</feature>
<organism evidence="1">
    <name type="scientific">marine metagenome</name>
    <dbReference type="NCBI Taxonomy" id="408172"/>
    <lineage>
        <taxon>unclassified sequences</taxon>
        <taxon>metagenomes</taxon>
        <taxon>ecological metagenomes</taxon>
    </lineage>
</organism>